<reference evidence="3" key="1">
    <citation type="submission" date="2014-05" db="EMBL/GenBank/DDBJ databases">
        <title>The transcriptome of the halophilic microalga Tetraselmis sp. GSL018 isolated from the Great Salt Lake, Utah.</title>
        <authorList>
            <person name="Jinkerson R.E."/>
            <person name="D'Adamo S."/>
            <person name="Posewitz M.C."/>
        </authorList>
    </citation>
    <scope>NUCLEOTIDE SEQUENCE</scope>
    <source>
        <strain evidence="3">GSL018</strain>
    </source>
</reference>
<comment type="cofactor">
    <cofactor evidence="1">
        <name>Mg(2+)</name>
        <dbReference type="ChEBI" id="CHEBI:18420"/>
    </cofactor>
</comment>
<dbReference type="SUPFAM" id="SSF53223">
    <property type="entry name" value="Aminoacid dehydrogenase-like, N-terminal domain"/>
    <property type="match status" value="1"/>
</dbReference>
<dbReference type="GO" id="GO:0005739">
    <property type="term" value="C:mitochondrion"/>
    <property type="evidence" value="ECO:0007669"/>
    <property type="project" value="TreeGrafter"/>
</dbReference>
<dbReference type="InterPro" id="IPR046346">
    <property type="entry name" value="Aminoacid_DH-like_N_sf"/>
</dbReference>
<dbReference type="PANTHER" id="PTHR23406">
    <property type="entry name" value="MALIC ENZYME-RELATED"/>
    <property type="match status" value="1"/>
</dbReference>
<dbReference type="AlphaFoldDB" id="A0A061RCI7"/>
<accession>A0A061RCI7</accession>
<dbReference type="PANTHER" id="PTHR23406:SF32">
    <property type="entry name" value="NADP-DEPENDENT MALIC ENZYME"/>
    <property type="match status" value="1"/>
</dbReference>
<gene>
    <name evidence="3" type="ORF">TSPGSL018_9265</name>
</gene>
<proteinExistence type="predicted"/>
<name>A0A061RCI7_9CHLO</name>
<evidence type="ECO:0000256" key="2">
    <source>
        <dbReference type="ARBA" id="ARBA00023002"/>
    </source>
</evidence>
<evidence type="ECO:0000256" key="1">
    <source>
        <dbReference type="ARBA" id="ARBA00001946"/>
    </source>
</evidence>
<dbReference type="GO" id="GO:0004471">
    <property type="term" value="F:malate dehydrogenase (decarboxylating) (NAD+) activity"/>
    <property type="evidence" value="ECO:0007669"/>
    <property type="project" value="TreeGrafter"/>
</dbReference>
<keyword evidence="2" id="KW-0560">Oxidoreductase</keyword>
<organism evidence="3">
    <name type="scientific">Tetraselmis sp. GSL018</name>
    <dbReference type="NCBI Taxonomy" id="582737"/>
    <lineage>
        <taxon>Eukaryota</taxon>
        <taxon>Viridiplantae</taxon>
        <taxon>Chlorophyta</taxon>
        <taxon>core chlorophytes</taxon>
        <taxon>Chlorodendrophyceae</taxon>
        <taxon>Chlorodendrales</taxon>
        <taxon>Chlorodendraceae</taxon>
        <taxon>Tetraselmis</taxon>
    </lineage>
</organism>
<dbReference type="EMBL" id="GBEZ01018202">
    <property type="protein sequence ID" value="JAC68211.1"/>
    <property type="molecule type" value="Transcribed_RNA"/>
</dbReference>
<dbReference type="Gene3D" id="1.20.1370.30">
    <property type="match status" value="1"/>
</dbReference>
<dbReference type="GO" id="GO:0006108">
    <property type="term" value="P:malate metabolic process"/>
    <property type="evidence" value="ECO:0007669"/>
    <property type="project" value="TreeGrafter"/>
</dbReference>
<protein>
    <submittedName>
        <fullName evidence="3">Rnb-domain-containing protein</fullName>
    </submittedName>
</protein>
<sequence>MYRFRKKLAGVVTLSVASSPSMLSQSLRNSVGPASALPWVYAVLATAEGSVQTFPAEAAQLHSYSCPADGENPPAVRSLNNLNCGQGESALTGTRGLATDANLHGAVDRVTTKSSTSRYSNVIWNPYINKGTNFSEAERLSNSLRGVLPYKFETLELQAERVMLELRDGKKSPLDKYISLMQVAANSLRLFYKVLFRLPKLFWDIKLGGKVQEICCSLAKLREYPSRQQASRLSSASRFCFPTASGNTKLSTIIFPLCKFGRAGSSNLQEACLTIREWKQRRNK</sequence>
<evidence type="ECO:0000313" key="3">
    <source>
        <dbReference type="EMBL" id="JAC68211.1"/>
    </source>
</evidence>